<dbReference type="HAMAP" id="MF_01394">
    <property type="entry name" value="NDH1_NuoA"/>
    <property type="match status" value="1"/>
</dbReference>
<evidence type="ECO:0000256" key="10">
    <source>
        <dbReference type="ARBA" id="ARBA00023136"/>
    </source>
</evidence>
<dbReference type="Gene3D" id="1.20.58.1610">
    <property type="entry name" value="NADH:ubiquinone/plastoquinone oxidoreductase, chain 3"/>
    <property type="match status" value="1"/>
</dbReference>
<keyword evidence="8 11" id="KW-1133">Transmembrane helix</keyword>
<feature type="transmembrane region" description="Helical" evidence="11">
    <location>
        <begin position="109"/>
        <end position="129"/>
    </location>
</feature>
<keyword evidence="10 11" id="KW-0472">Membrane</keyword>
<evidence type="ECO:0000256" key="7">
    <source>
        <dbReference type="ARBA" id="ARBA00022967"/>
    </source>
</evidence>
<dbReference type="PANTHER" id="PTHR11058">
    <property type="entry name" value="NADH-UBIQUINONE OXIDOREDUCTASE CHAIN 3"/>
    <property type="match status" value="1"/>
</dbReference>
<evidence type="ECO:0000313" key="13">
    <source>
        <dbReference type="EMBL" id="MFA9480192.1"/>
    </source>
</evidence>
<dbReference type="RefSeq" id="WP_425347116.1">
    <property type="nucleotide sequence ID" value="NZ_JBGUBD010000017.1"/>
</dbReference>
<feature type="transmembrane region" description="Helical" evidence="11">
    <location>
        <begin position="67"/>
        <end position="89"/>
    </location>
</feature>
<accession>A0ABV4UB83</accession>
<evidence type="ECO:0000256" key="6">
    <source>
        <dbReference type="ARBA" id="ARBA00022719"/>
    </source>
</evidence>
<dbReference type="EMBL" id="JBGUBD010000017">
    <property type="protein sequence ID" value="MFA9480192.1"/>
    <property type="molecule type" value="Genomic_DNA"/>
</dbReference>
<keyword evidence="14" id="KW-1185">Reference proteome</keyword>
<organism evidence="13 14">
    <name type="scientific">Natronomicrosphaera hydrolytica</name>
    <dbReference type="NCBI Taxonomy" id="3242702"/>
    <lineage>
        <taxon>Bacteria</taxon>
        <taxon>Pseudomonadati</taxon>
        <taxon>Planctomycetota</taxon>
        <taxon>Phycisphaerae</taxon>
        <taxon>Phycisphaerales</taxon>
        <taxon>Phycisphaeraceae</taxon>
        <taxon>Natronomicrosphaera</taxon>
    </lineage>
</organism>
<comment type="subunit">
    <text evidence="11">NDH-1 is composed of 14 different subunits. Subunits NuoA, H, J, K, L, M, N constitute the membrane sector of the complex.</text>
</comment>
<keyword evidence="9 11" id="KW-0520">NAD</keyword>
<comment type="subcellular location">
    <subcellularLocation>
        <location evidence="11 12">Cell membrane</location>
        <topology evidence="11 12">Multi-pass membrane protein</topology>
    </subcellularLocation>
    <subcellularLocation>
        <location evidence="1">Membrane</location>
        <topology evidence="1">Multi-pass membrane protein</topology>
    </subcellularLocation>
</comment>
<gene>
    <name evidence="11" type="primary">nuoA</name>
    <name evidence="13" type="ORF">ACERK3_18115</name>
</gene>
<dbReference type="Proteomes" id="UP001575105">
    <property type="component" value="Unassembled WGS sequence"/>
</dbReference>
<evidence type="ECO:0000256" key="12">
    <source>
        <dbReference type="RuleBase" id="RU003639"/>
    </source>
</evidence>
<evidence type="ECO:0000256" key="11">
    <source>
        <dbReference type="HAMAP-Rule" id="MF_01394"/>
    </source>
</evidence>
<comment type="caution">
    <text evidence="13">The sequence shown here is derived from an EMBL/GenBank/DDBJ whole genome shotgun (WGS) entry which is preliminary data.</text>
</comment>
<keyword evidence="6 11" id="KW-0874">Quinone</keyword>
<evidence type="ECO:0000256" key="9">
    <source>
        <dbReference type="ARBA" id="ARBA00023027"/>
    </source>
</evidence>
<evidence type="ECO:0000256" key="3">
    <source>
        <dbReference type="ARBA" id="ARBA00022448"/>
    </source>
</evidence>
<keyword evidence="7 11" id="KW-1278">Translocase</keyword>
<evidence type="ECO:0000313" key="14">
    <source>
        <dbReference type="Proteomes" id="UP001575105"/>
    </source>
</evidence>
<dbReference type="PANTHER" id="PTHR11058:SF22">
    <property type="entry name" value="NADH-QUINONE OXIDOREDUCTASE SUBUNIT A"/>
    <property type="match status" value="1"/>
</dbReference>
<comment type="catalytic activity">
    <reaction evidence="11 12">
        <text>a quinone + NADH + 5 H(+)(in) = a quinol + NAD(+) + 4 H(+)(out)</text>
        <dbReference type="Rhea" id="RHEA:57888"/>
        <dbReference type="ChEBI" id="CHEBI:15378"/>
        <dbReference type="ChEBI" id="CHEBI:24646"/>
        <dbReference type="ChEBI" id="CHEBI:57540"/>
        <dbReference type="ChEBI" id="CHEBI:57945"/>
        <dbReference type="ChEBI" id="CHEBI:132124"/>
    </reaction>
</comment>
<name>A0ABV4UB83_9BACT</name>
<reference evidence="13 14" key="1">
    <citation type="submission" date="2024-08" db="EMBL/GenBank/DDBJ databases">
        <title>Whole-genome sequencing of halo(alkali)philic microorganisms from hypersaline lakes.</title>
        <authorList>
            <person name="Sorokin D.Y."/>
            <person name="Merkel A.Y."/>
            <person name="Messina E."/>
            <person name="Yakimov M."/>
        </authorList>
    </citation>
    <scope>NUCLEOTIDE SEQUENCE [LARGE SCALE GENOMIC DNA]</scope>
    <source>
        <strain evidence="13 14">AB-hyl4</strain>
    </source>
</reference>
<keyword evidence="11" id="KW-0830">Ubiquinone</keyword>
<protein>
    <recommendedName>
        <fullName evidence="11">NADH-quinone oxidoreductase subunit A</fullName>
        <ecNumber evidence="11">7.1.1.-</ecNumber>
    </recommendedName>
    <alternativeName>
        <fullName evidence="11">NADH dehydrogenase I subunit A</fullName>
    </alternativeName>
    <alternativeName>
        <fullName evidence="11">NDH-1 subunit A</fullName>
    </alternativeName>
    <alternativeName>
        <fullName evidence="11">NUO1</fullName>
    </alternativeName>
</protein>
<comment type="similarity">
    <text evidence="2 11 12">Belongs to the complex I subunit 3 family.</text>
</comment>
<evidence type="ECO:0000256" key="5">
    <source>
        <dbReference type="ARBA" id="ARBA00022692"/>
    </source>
</evidence>
<proteinExistence type="inferred from homology"/>
<keyword evidence="5 11" id="KW-0812">Transmembrane</keyword>
<dbReference type="InterPro" id="IPR038430">
    <property type="entry name" value="NDAH_ubi_oxred_su3_sf"/>
</dbReference>
<keyword evidence="3 11" id="KW-0813">Transport</keyword>
<dbReference type="Pfam" id="PF00507">
    <property type="entry name" value="Oxidored_q4"/>
    <property type="match status" value="1"/>
</dbReference>
<comment type="function">
    <text evidence="11">NDH-1 shuttles electrons from NADH, via FMN and iron-sulfur (Fe-S) centers, to quinones in the respiratory chain. The immediate electron acceptor for the enzyme in this species is believed to be ubiquinone. Couples the redox reaction to proton translocation (for every two electrons transferred, four hydrogen ions are translocated across the cytoplasmic membrane), and thus conserves the redox energy in a proton gradient.</text>
</comment>
<evidence type="ECO:0000256" key="1">
    <source>
        <dbReference type="ARBA" id="ARBA00004141"/>
    </source>
</evidence>
<sequence length="137" mass="15177">MDLLPTTLAVYDVNHYAALGVLVAMALFFGAFNIIATTVLGPGRAGAVKGMAYESGMNPIGSARRRFNVRFFIVAMTFLLFDVEIVFLYPWAVSFASLGGELGEPLSPLFLARMLFFVLTTIIAFLYAWRKGVFRYD</sequence>
<dbReference type="InterPro" id="IPR000440">
    <property type="entry name" value="NADH_UbQ/plastoQ_OxRdtase_su3"/>
</dbReference>
<evidence type="ECO:0000256" key="2">
    <source>
        <dbReference type="ARBA" id="ARBA00008472"/>
    </source>
</evidence>
<dbReference type="InterPro" id="IPR023043">
    <property type="entry name" value="NAD(P)H_OxRDtase_bac/plastid"/>
</dbReference>
<evidence type="ECO:0000256" key="4">
    <source>
        <dbReference type="ARBA" id="ARBA00022475"/>
    </source>
</evidence>
<keyword evidence="4 11" id="KW-1003">Cell membrane</keyword>
<dbReference type="EC" id="7.1.1.-" evidence="11"/>
<feature type="transmembrane region" description="Helical" evidence="11">
    <location>
        <begin position="16"/>
        <end position="41"/>
    </location>
</feature>
<evidence type="ECO:0000256" key="8">
    <source>
        <dbReference type="ARBA" id="ARBA00022989"/>
    </source>
</evidence>